<evidence type="ECO:0000313" key="1">
    <source>
        <dbReference type="EMBL" id="ALH82943.1"/>
    </source>
</evidence>
<dbReference type="AlphaFoldDB" id="A0A0N9V0Y8"/>
<dbReference type="PATRIC" id="fig|33050.5.peg.4569"/>
<sequence>MKALMEDRSARAEVRNPVLALPAMHRLAELSEEESGAVIAVMLDLKADAAERAQECWRRHKGPMAAYWKAVSVYAGHTAKALRRLSALRAQSTGENDRG</sequence>
<reference evidence="1 2" key="1">
    <citation type="journal article" date="2015" name="Genome Announc.">
        <title>Complete Genome Sequence of Polypropylene Glycol- and Polyethylene Glycol-Degrading Sphingopyxis macrogoltabida Strain EY-1.</title>
        <authorList>
            <person name="Ohtsubo Y."/>
            <person name="Nagata Y."/>
            <person name="Numata M."/>
            <person name="Tsuchikane K."/>
            <person name="Hosoyama A."/>
            <person name="Yamazoe A."/>
            <person name="Tsuda M."/>
            <person name="Fujita N."/>
            <person name="Kawai F."/>
        </authorList>
    </citation>
    <scope>NUCLEOTIDE SEQUENCE [LARGE SCALE GENOMIC DNA]</scope>
    <source>
        <strain evidence="1 2">EY-1</strain>
    </source>
</reference>
<gene>
    <name evidence="1" type="ORF">AN936_22070</name>
</gene>
<evidence type="ECO:0000313" key="2">
    <source>
        <dbReference type="Proteomes" id="UP000058074"/>
    </source>
</evidence>
<dbReference type="KEGG" id="smag:AN936_22070"/>
<proteinExistence type="predicted"/>
<name>A0A0N9V0Y8_SPHMC</name>
<dbReference type="EMBL" id="CP012700">
    <property type="protein sequence ID" value="ALH82943.1"/>
    <property type="molecule type" value="Genomic_DNA"/>
</dbReference>
<accession>A0A0N9V0Y8</accession>
<protein>
    <submittedName>
        <fullName evidence="1">Uncharacterized protein</fullName>
    </submittedName>
</protein>
<organism evidence="1 2">
    <name type="scientific">Sphingopyxis macrogoltabida</name>
    <name type="common">Sphingomonas macrogoltabidus</name>
    <dbReference type="NCBI Taxonomy" id="33050"/>
    <lineage>
        <taxon>Bacteria</taxon>
        <taxon>Pseudomonadati</taxon>
        <taxon>Pseudomonadota</taxon>
        <taxon>Alphaproteobacteria</taxon>
        <taxon>Sphingomonadales</taxon>
        <taxon>Sphingomonadaceae</taxon>
        <taxon>Sphingopyxis</taxon>
    </lineage>
</organism>
<dbReference type="Proteomes" id="UP000058074">
    <property type="component" value="Chromosome"/>
</dbReference>
<dbReference type="RefSeq" id="WP_201782949.1">
    <property type="nucleotide sequence ID" value="NZ_CP012700.1"/>
</dbReference>